<evidence type="ECO:0000256" key="2">
    <source>
        <dbReference type="SAM" id="Phobius"/>
    </source>
</evidence>
<dbReference type="EMBL" id="JBHLXP010000003">
    <property type="protein sequence ID" value="MFC0049122.1"/>
    <property type="molecule type" value="Genomic_DNA"/>
</dbReference>
<dbReference type="PROSITE" id="PS51724">
    <property type="entry name" value="SPOR"/>
    <property type="match status" value="1"/>
</dbReference>
<evidence type="ECO:0000256" key="1">
    <source>
        <dbReference type="SAM" id="MobiDB-lite"/>
    </source>
</evidence>
<dbReference type="Proteomes" id="UP001589813">
    <property type="component" value="Unassembled WGS sequence"/>
</dbReference>
<dbReference type="RefSeq" id="WP_377244403.1">
    <property type="nucleotide sequence ID" value="NZ_JBHLXP010000003.1"/>
</dbReference>
<sequence>MPHQDYVKTARPAPRPKKKPNEKKPLPVLLIGVVTILLIAFGAFLWHISHRPGAEAAAEQAKAAVVTPEPLDELPPKPAKEPYTYIKELQTKEIQVEADQLATKAPANMFCGTFKAMDGAQQLKAKMAFAGVSSEIRESSGKYRVVSGPYVSKRQAQNDKNKLLKQKIANCWVL</sequence>
<evidence type="ECO:0000313" key="4">
    <source>
        <dbReference type="EMBL" id="MFC0049122.1"/>
    </source>
</evidence>
<gene>
    <name evidence="4" type="ORF">ACFFJP_12575</name>
</gene>
<proteinExistence type="predicted"/>
<organism evidence="4 5">
    <name type="scientific">Rheinheimera tilapiae</name>
    <dbReference type="NCBI Taxonomy" id="875043"/>
    <lineage>
        <taxon>Bacteria</taxon>
        <taxon>Pseudomonadati</taxon>
        <taxon>Pseudomonadota</taxon>
        <taxon>Gammaproteobacteria</taxon>
        <taxon>Chromatiales</taxon>
        <taxon>Chromatiaceae</taxon>
        <taxon>Rheinheimera</taxon>
    </lineage>
</organism>
<reference evidence="4 5" key="1">
    <citation type="submission" date="2024-09" db="EMBL/GenBank/DDBJ databases">
        <authorList>
            <person name="Sun Q."/>
            <person name="Mori K."/>
        </authorList>
    </citation>
    <scope>NUCLEOTIDE SEQUENCE [LARGE SCALE GENOMIC DNA]</scope>
    <source>
        <strain evidence="4 5">KCTC 23315</strain>
    </source>
</reference>
<comment type="caution">
    <text evidence="4">The sequence shown here is derived from an EMBL/GenBank/DDBJ whole genome shotgun (WGS) entry which is preliminary data.</text>
</comment>
<feature type="domain" description="SPOR" evidence="3">
    <location>
        <begin position="101"/>
        <end position="174"/>
    </location>
</feature>
<dbReference type="InterPro" id="IPR036680">
    <property type="entry name" value="SPOR-like_sf"/>
</dbReference>
<keyword evidence="5" id="KW-1185">Reference proteome</keyword>
<keyword evidence="2" id="KW-0812">Transmembrane</keyword>
<evidence type="ECO:0000259" key="3">
    <source>
        <dbReference type="PROSITE" id="PS51724"/>
    </source>
</evidence>
<keyword evidence="2" id="KW-0472">Membrane</keyword>
<protein>
    <submittedName>
        <fullName evidence="4">SPOR domain-containing protein</fullName>
    </submittedName>
</protein>
<dbReference type="SUPFAM" id="SSF110997">
    <property type="entry name" value="Sporulation related repeat"/>
    <property type="match status" value="1"/>
</dbReference>
<dbReference type="Gene3D" id="3.30.70.1070">
    <property type="entry name" value="Sporulation related repeat"/>
    <property type="match status" value="1"/>
</dbReference>
<feature type="region of interest" description="Disordered" evidence="1">
    <location>
        <begin position="1"/>
        <end position="22"/>
    </location>
</feature>
<dbReference type="Pfam" id="PF05036">
    <property type="entry name" value="SPOR"/>
    <property type="match status" value="1"/>
</dbReference>
<feature type="transmembrane region" description="Helical" evidence="2">
    <location>
        <begin position="26"/>
        <end position="46"/>
    </location>
</feature>
<keyword evidence="2" id="KW-1133">Transmembrane helix</keyword>
<dbReference type="InterPro" id="IPR007730">
    <property type="entry name" value="SPOR-like_dom"/>
</dbReference>
<evidence type="ECO:0000313" key="5">
    <source>
        <dbReference type="Proteomes" id="UP001589813"/>
    </source>
</evidence>
<name>A0ABV6BEA0_9GAMM</name>
<accession>A0ABV6BEA0</accession>